<protein>
    <submittedName>
        <fullName evidence="1">Uncharacterized protein</fullName>
    </submittedName>
</protein>
<name>A0A665WS31_ECHNA</name>
<proteinExistence type="predicted"/>
<dbReference type="AlphaFoldDB" id="A0A665WS31"/>
<reference evidence="1" key="1">
    <citation type="submission" date="2021-04" db="EMBL/GenBank/DDBJ databases">
        <authorList>
            <consortium name="Wellcome Sanger Institute Data Sharing"/>
        </authorList>
    </citation>
    <scope>NUCLEOTIDE SEQUENCE [LARGE SCALE GENOMIC DNA]</scope>
</reference>
<reference evidence="1" key="3">
    <citation type="submission" date="2025-09" db="UniProtKB">
        <authorList>
            <consortium name="Ensembl"/>
        </authorList>
    </citation>
    <scope>IDENTIFICATION</scope>
</reference>
<evidence type="ECO:0000313" key="2">
    <source>
        <dbReference type="Proteomes" id="UP000472264"/>
    </source>
</evidence>
<accession>A0A665WS31</accession>
<organism evidence="1 2">
    <name type="scientific">Echeneis naucrates</name>
    <name type="common">Live sharksucker</name>
    <dbReference type="NCBI Taxonomy" id="173247"/>
    <lineage>
        <taxon>Eukaryota</taxon>
        <taxon>Metazoa</taxon>
        <taxon>Chordata</taxon>
        <taxon>Craniata</taxon>
        <taxon>Vertebrata</taxon>
        <taxon>Euteleostomi</taxon>
        <taxon>Actinopterygii</taxon>
        <taxon>Neopterygii</taxon>
        <taxon>Teleostei</taxon>
        <taxon>Neoteleostei</taxon>
        <taxon>Acanthomorphata</taxon>
        <taxon>Carangaria</taxon>
        <taxon>Carangiformes</taxon>
        <taxon>Echeneidae</taxon>
        <taxon>Echeneis</taxon>
    </lineage>
</organism>
<sequence>TKTLKLVSVLFYIVCVLQKYLLKCGVLPQRRPETGRGSPPSLSRLLQSQFRNLTLGRDERTVLREGGCRRPPSASCPSLSKVWTCPSSFR</sequence>
<keyword evidence="2" id="KW-1185">Reference proteome</keyword>
<reference evidence="1" key="2">
    <citation type="submission" date="2025-08" db="UniProtKB">
        <authorList>
            <consortium name="Ensembl"/>
        </authorList>
    </citation>
    <scope>IDENTIFICATION</scope>
</reference>
<dbReference type="Proteomes" id="UP000472264">
    <property type="component" value="Chromosome 13"/>
</dbReference>
<evidence type="ECO:0000313" key="1">
    <source>
        <dbReference type="Ensembl" id="ENSENLP00000046819.1"/>
    </source>
</evidence>
<dbReference type="Ensembl" id="ENSENLT00000047958.1">
    <property type="protein sequence ID" value="ENSENLP00000046819.1"/>
    <property type="gene ID" value="ENSENLG00000019835.1"/>
</dbReference>
<dbReference type="InParanoid" id="A0A665WS31"/>